<evidence type="ECO:0000259" key="9">
    <source>
        <dbReference type="PROSITE" id="PS50112"/>
    </source>
</evidence>
<dbReference type="InterPro" id="IPR036097">
    <property type="entry name" value="HisK_dim/P_sf"/>
</dbReference>
<dbReference type="SMART" id="SM00387">
    <property type="entry name" value="HATPase_c"/>
    <property type="match status" value="1"/>
</dbReference>
<dbReference type="InterPro" id="IPR036890">
    <property type="entry name" value="HATPase_C_sf"/>
</dbReference>
<dbReference type="InterPro" id="IPR011006">
    <property type="entry name" value="CheY-like_superfamily"/>
</dbReference>
<evidence type="ECO:0000259" key="7">
    <source>
        <dbReference type="PROSITE" id="PS50109"/>
    </source>
</evidence>
<evidence type="ECO:0000256" key="1">
    <source>
        <dbReference type="ARBA" id="ARBA00000085"/>
    </source>
</evidence>
<proteinExistence type="predicted"/>
<dbReference type="CDD" id="cd00082">
    <property type="entry name" value="HisKA"/>
    <property type="match status" value="1"/>
</dbReference>
<dbReference type="PROSITE" id="PS50110">
    <property type="entry name" value="RESPONSE_REGULATORY"/>
    <property type="match status" value="2"/>
</dbReference>
<sequence length="1060" mass="118667">MKHSPLIVRVPNSFIIATISISILPALMYFLGADFSSNYGFLDLEEAKLVSGIESRDLLFSVLSGSFIHTLLEWSAIVIAVVTVVLAFVHFQIKKDVVTPIIGVALFTAGCMDLFHILAADRLITATAPNQDFIPFTWAISRVFNASIIMVGVILLLLRGKQKTNLPFILFTSFSFGLIAYLIVVYCATQTQLPQTTFPDSFVSRPWDLLPLIIYFICGFWLYPKLYTKQPSLFTHALWISLIPQSMTEIHMAFGSVAVFDSHFNIGHFLKVVAYTIPLAGLLLDYLNTYKSKIQLEQELSAEKANLELKVKSRTQDLEQSEAMMHSIIATAMDAVIRMDHNGNVLAWNKHAESTYGWSESEALGEPITRFICFESHDDDECSEFSDFLKTGNGVFNNNRIETTAMRKDGESFVVEVAMTSLKQSGKIIFNSFSRDITQRKLAEENLSAARQEAVAANNSKSEFLANMSHEIRTPMNAILGMSHLALQSQLEPKQRHYIDKVHNSAENLLGIINDILDFSKIEAGKLDLENCDFRLEHVFDNTSNLIGINAEEKGLELLFAIDIDLPTELIGDRLRLNQILLNLGNNAVKFTETGEIVIGVKEFSRTSGEVELHFWVQDSGMGMSNELQSKLFQSFSQADSSTTRKYGGTGLGLAISKQLVEMMNGRIWVDSEEGKGSTFHFTARFGLQQKKAISRAFHYDELKGLRVLVVDDNACASNVLVCMVEGFGLMAESVSDGVKAIERIREADKSDNPFELILMDWKMPQMSGIDVVQKLQQEYFSNTPTIIMVTAYSRDEVLKGIEQLKINLQSILTKPVSPSTLLEAMGDALGKHVEVSTSSLKRTTSSLDSMRLLSGAKILLVEDNDINQELAMELLQQCDIEVVVADNGRKALAILAQEPNFDGVLMDCQMPVMDGYEATRAIRQMQQFERLPILAMTANAMVGDREKVIAAGMNDHISKPLNVELMYETMARWFKPNQSSNFTVEGIEGTPSITLQLEQLSHSLIDYDTEADDLIEKLKSSPELAEYLEFFERMTEHMIQYDFDSALLELNKIIEQVKP</sequence>
<dbReference type="SUPFAM" id="SSF55874">
    <property type="entry name" value="ATPase domain of HSP90 chaperone/DNA topoisomerase II/histidine kinase"/>
    <property type="match status" value="1"/>
</dbReference>
<feature type="transmembrane region" description="Helical" evidence="6">
    <location>
        <begin position="236"/>
        <end position="260"/>
    </location>
</feature>
<dbReference type="Pfam" id="PF00512">
    <property type="entry name" value="HisKA"/>
    <property type="match status" value="1"/>
</dbReference>
<evidence type="ECO:0000256" key="4">
    <source>
        <dbReference type="ARBA" id="ARBA00023012"/>
    </source>
</evidence>
<keyword evidence="6" id="KW-0812">Transmembrane</keyword>
<dbReference type="Proteomes" id="UP000316416">
    <property type="component" value="Chromosome"/>
</dbReference>
<dbReference type="CDD" id="cd16922">
    <property type="entry name" value="HATPase_EvgS-ArcB-TorS-like"/>
    <property type="match status" value="1"/>
</dbReference>
<dbReference type="InterPro" id="IPR000014">
    <property type="entry name" value="PAS"/>
</dbReference>
<feature type="transmembrane region" description="Helical" evidence="6">
    <location>
        <begin position="101"/>
        <end position="119"/>
    </location>
</feature>
<name>A0ABX6V6U9_9GAMM</name>
<dbReference type="PROSITE" id="PS50109">
    <property type="entry name" value="HIS_KIN"/>
    <property type="match status" value="1"/>
</dbReference>
<dbReference type="NCBIfam" id="TIGR00229">
    <property type="entry name" value="sensory_box"/>
    <property type="match status" value="1"/>
</dbReference>
<reference evidence="11" key="1">
    <citation type="submission" date="2021-07" db="EMBL/GenBank/DDBJ databases">
        <title>Shewanella sp. YLB-07 whole genome sequence.</title>
        <authorList>
            <person name="Yu L."/>
        </authorList>
    </citation>
    <scope>NUCLEOTIDE SEQUENCE</scope>
    <source>
        <strain evidence="11">YLB-08</strain>
    </source>
</reference>
<protein>
    <recommendedName>
        <fullName evidence="2">histidine kinase</fullName>
        <ecNumber evidence="2">2.7.13.3</ecNumber>
    </recommendedName>
</protein>
<feature type="modified residue" description="4-aspartylphosphate" evidence="5">
    <location>
        <position position="908"/>
    </location>
</feature>
<dbReference type="EC" id="2.7.13.3" evidence="2"/>
<dbReference type="Gene3D" id="3.30.450.20">
    <property type="entry name" value="PAS domain"/>
    <property type="match status" value="1"/>
</dbReference>
<feature type="domain" description="PAC" evidence="10">
    <location>
        <begin position="399"/>
        <end position="449"/>
    </location>
</feature>
<dbReference type="PANTHER" id="PTHR45339:SF1">
    <property type="entry name" value="HYBRID SIGNAL TRANSDUCTION HISTIDINE KINASE J"/>
    <property type="match status" value="1"/>
</dbReference>
<evidence type="ECO:0000256" key="5">
    <source>
        <dbReference type="PROSITE-ProRule" id="PRU00169"/>
    </source>
</evidence>
<gene>
    <name evidence="11" type="ORF">FM038_013445</name>
</gene>
<keyword evidence="6" id="KW-1133">Transmembrane helix</keyword>
<feature type="transmembrane region" description="Helical" evidence="6">
    <location>
        <begin position="206"/>
        <end position="224"/>
    </location>
</feature>
<dbReference type="SMART" id="SM00448">
    <property type="entry name" value="REC"/>
    <property type="match status" value="2"/>
</dbReference>
<dbReference type="SUPFAM" id="SSF55785">
    <property type="entry name" value="PYP-like sensor domain (PAS domain)"/>
    <property type="match status" value="1"/>
</dbReference>
<feature type="domain" description="PAS" evidence="9">
    <location>
        <begin position="321"/>
        <end position="366"/>
    </location>
</feature>
<dbReference type="PROSITE" id="PS50113">
    <property type="entry name" value="PAC"/>
    <property type="match status" value="1"/>
</dbReference>
<feature type="transmembrane region" description="Helical" evidence="6">
    <location>
        <begin position="165"/>
        <end position="186"/>
    </location>
</feature>
<dbReference type="EMBL" id="CP045503">
    <property type="protein sequence ID" value="QPG58337.1"/>
    <property type="molecule type" value="Genomic_DNA"/>
</dbReference>
<feature type="transmembrane region" description="Helical" evidence="6">
    <location>
        <begin position="139"/>
        <end position="158"/>
    </location>
</feature>
<dbReference type="Pfam" id="PF13426">
    <property type="entry name" value="PAS_9"/>
    <property type="match status" value="1"/>
</dbReference>
<dbReference type="Pfam" id="PF00072">
    <property type="entry name" value="Response_reg"/>
    <property type="match status" value="2"/>
</dbReference>
<dbReference type="RefSeq" id="WP_142871009.1">
    <property type="nucleotide sequence ID" value="NZ_CP045503.2"/>
</dbReference>
<evidence type="ECO:0000256" key="2">
    <source>
        <dbReference type="ARBA" id="ARBA00012438"/>
    </source>
</evidence>
<organism evidence="11 12">
    <name type="scientific">Shewanella eurypsychrophilus</name>
    <dbReference type="NCBI Taxonomy" id="2593656"/>
    <lineage>
        <taxon>Bacteria</taxon>
        <taxon>Pseudomonadati</taxon>
        <taxon>Pseudomonadota</taxon>
        <taxon>Gammaproteobacteria</taxon>
        <taxon>Alteromonadales</taxon>
        <taxon>Shewanellaceae</taxon>
        <taxon>Shewanella</taxon>
    </lineage>
</organism>
<dbReference type="Gene3D" id="3.30.565.10">
    <property type="entry name" value="Histidine kinase-like ATPase, C-terminal domain"/>
    <property type="match status" value="1"/>
</dbReference>
<keyword evidence="12" id="KW-1185">Reference proteome</keyword>
<dbReference type="Pfam" id="PF17159">
    <property type="entry name" value="MASE3"/>
    <property type="match status" value="1"/>
</dbReference>
<dbReference type="InterPro" id="IPR003594">
    <property type="entry name" value="HATPase_dom"/>
</dbReference>
<dbReference type="Pfam" id="PF02518">
    <property type="entry name" value="HATPase_c"/>
    <property type="match status" value="1"/>
</dbReference>
<dbReference type="PROSITE" id="PS50112">
    <property type="entry name" value="PAS"/>
    <property type="match status" value="1"/>
</dbReference>
<dbReference type="SMART" id="SM00091">
    <property type="entry name" value="PAS"/>
    <property type="match status" value="1"/>
</dbReference>
<accession>A0ABX6V6U9</accession>
<dbReference type="InterPro" id="IPR033425">
    <property type="entry name" value="MASE3"/>
</dbReference>
<dbReference type="CDD" id="cd00130">
    <property type="entry name" value="PAS"/>
    <property type="match status" value="1"/>
</dbReference>
<dbReference type="InterPro" id="IPR000700">
    <property type="entry name" value="PAS-assoc_C"/>
</dbReference>
<dbReference type="PANTHER" id="PTHR45339">
    <property type="entry name" value="HYBRID SIGNAL TRANSDUCTION HISTIDINE KINASE J"/>
    <property type="match status" value="1"/>
</dbReference>
<dbReference type="CDD" id="cd17546">
    <property type="entry name" value="REC_hyHK_CKI1_RcsC-like"/>
    <property type="match status" value="2"/>
</dbReference>
<feature type="modified residue" description="4-aspartylphosphate" evidence="5">
    <location>
        <position position="761"/>
    </location>
</feature>
<dbReference type="Gene3D" id="3.40.50.2300">
    <property type="match status" value="2"/>
</dbReference>
<feature type="domain" description="Response regulatory" evidence="8">
    <location>
        <begin position="858"/>
        <end position="975"/>
    </location>
</feature>
<dbReference type="InterPro" id="IPR003661">
    <property type="entry name" value="HisK_dim/P_dom"/>
</dbReference>
<feature type="transmembrane region" description="Helical" evidence="6">
    <location>
        <begin position="12"/>
        <end position="32"/>
    </location>
</feature>
<comment type="catalytic activity">
    <reaction evidence="1">
        <text>ATP + protein L-histidine = ADP + protein N-phospho-L-histidine.</text>
        <dbReference type="EC" id="2.7.13.3"/>
    </reaction>
</comment>
<evidence type="ECO:0000256" key="6">
    <source>
        <dbReference type="SAM" id="Phobius"/>
    </source>
</evidence>
<dbReference type="InterPro" id="IPR005467">
    <property type="entry name" value="His_kinase_dom"/>
</dbReference>
<keyword evidence="6" id="KW-0472">Membrane</keyword>
<evidence type="ECO:0000256" key="3">
    <source>
        <dbReference type="ARBA" id="ARBA00022553"/>
    </source>
</evidence>
<feature type="transmembrane region" description="Helical" evidence="6">
    <location>
        <begin position="67"/>
        <end position="89"/>
    </location>
</feature>
<evidence type="ECO:0000313" key="12">
    <source>
        <dbReference type="Proteomes" id="UP000316416"/>
    </source>
</evidence>
<dbReference type="SUPFAM" id="SSF47384">
    <property type="entry name" value="Homodimeric domain of signal transducing histidine kinase"/>
    <property type="match status" value="1"/>
</dbReference>
<dbReference type="SUPFAM" id="SSF52172">
    <property type="entry name" value="CheY-like"/>
    <property type="match status" value="2"/>
</dbReference>
<dbReference type="SMART" id="SM00388">
    <property type="entry name" value="HisKA"/>
    <property type="match status" value="1"/>
</dbReference>
<evidence type="ECO:0000259" key="10">
    <source>
        <dbReference type="PROSITE" id="PS50113"/>
    </source>
</evidence>
<feature type="domain" description="Histidine kinase" evidence="7">
    <location>
        <begin position="467"/>
        <end position="688"/>
    </location>
</feature>
<keyword evidence="4" id="KW-0902">Two-component regulatory system</keyword>
<evidence type="ECO:0000259" key="8">
    <source>
        <dbReference type="PROSITE" id="PS50110"/>
    </source>
</evidence>
<dbReference type="InterPro" id="IPR035965">
    <property type="entry name" value="PAS-like_dom_sf"/>
</dbReference>
<dbReference type="Gene3D" id="1.10.287.130">
    <property type="match status" value="1"/>
</dbReference>
<keyword evidence="3 5" id="KW-0597">Phosphoprotein</keyword>
<dbReference type="InterPro" id="IPR001789">
    <property type="entry name" value="Sig_transdc_resp-reg_receiver"/>
</dbReference>
<dbReference type="PRINTS" id="PR00344">
    <property type="entry name" value="BCTRLSENSOR"/>
</dbReference>
<dbReference type="InterPro" id="IPR004358">
    <property type="entry name" value="Sig_transdc_His_kin-like_C"/>
</dbReference>
<feature type="domain" description="Response regulatory" evidence="8">
    <location>
        <begin position="707"/>
        <end position="830"/>
    </location>
</feature>
<evidence type="ECO:0000313" key="11">
    <source>
        <dbReference type="EMBL" id="QPG58337.1"/>
    </source>
</evidence>